<keyword evidence="1" id="KW-0812">Transmembrane</keyword>
<dbReference type="GeneID" id="37223863"/>
<dbReference type="VEuPathDB" id="FungiDB:BO80DRAFT_423218"/>
<gene>
    <name evidence="2" type="ORF">BO80DRAFT_423218</name>
</gene>
<dbReference type="PANTHER" id="PTHR46082">
    <property type="entry name" value="ATP/GTP-BINDING PROTEIN-RELATED"/>
    <property type="match status" value="1"/>
</dbReference>
<dbReference type="OrthoDB" id="1658288at2759"/>
<dbReference type="RefSeq" id="XP_025577614.1">
    <property type="nucleotide sequence ID" value="XM_025718998.1"/>
</dbReference>
<dbReference type="EMBL" id="KZ824428">
    <property type="protein sequence ID" value="RAL03287.1"/>
    <property type="molecule type" value="Genomic_DNA"/>
</dbReference>
<dbReference type="Proteomes" id="UP000249402">
    <property type="component" value="Unassembled WGS sequence"/>
</dbReference>
<evidence type="ECO:0008006" key="4">
    <source>
        <dbReference type="Google" id="ProtNLM"/>
    </source>
</evidence>
<evidence type="ECO:0000313" key="3">
    <source>
        <dbReference type="Proteomes" id="UP000249402"/>
    </source>
</evidence>
<dbReference type="GO" id="GO:0009116">
    <property type="term" value="P:nucleoside metabolic process"/>
    <property type="evidence" value="ECO:0007669"/>
    <property type="project" value="InterPro"/>
</dbReference>
<keyword evidence="1" id="KW-1133">Transmembrane helix</keyword>
<sequence>MEEHLKASYRGSGAIQTTCQQFQCALDEPQISRRRSLSSDVSPKPSIHFGVIASGDELLTTGEARDSIVLKESVIGFDMEGTSLGVWAAFPFCIVIKGVCNYADGHYTERWRNYAVATAAATAKAVLSQYVISDEPVPDTDMKRSVHKLGWSCISSTYVYCILMFISVAILVYGWFRLST</sequence>
<dbReference type="PANTHER" id="PTHR46082:SF6">
    <property type="entry name" value="AAA+ ATPASE DOMAIN-CONTAINING PROTEIN-RELATED"/>
    <property type="match status" value="1"/>
</dbReference>
<keyword evidence="1" id="KW-0472">Membrane</keyword>
<organism evidence="2 3">
    <name type="scientific">Aspergillus ibericus CBS 121593</name>
    <dbReference type="NCBI Taxonomy" id="1448316"/>
    <lineage>
        <taxon>Eukaryota</taxon>
        <taxon>Fungi</taxon>
        <taxon>Dikarya</taxon>
        <taxon>Ascomycota</taxon>
        <taxon>Pezizomycotina</taxon>
        <taxon>Eurotiomycetes</taxon>
        <taxon>Eurotiomycetidae</taxon>
        <taxon>Eurotiales</taxon>
        <taxon>Aspergillaceae</taxon>
        <taxon>Aspergillus</taxon>
        <taxon>Aspergillus subgen. Circumdati</taxon>
    </lineage>
</organism>
<dbReference type="GO" id="GO:0003824">
    <property type="term" value="F:catalytic activity"/>
    <property type="evidence" value="ECO:0007669"/>
    <property type="project" value="InterPro"/>
</dbReference>
<dbReference type="Gene3D" id="3.40.50.1580">
    <property type="entry name" value="Nucleoside phosphorylase domain"/>
    <property type="match status" value="1"/>
</dbReference>
<dbReference type="InterPro" id="IPR053137">
    <property type="entry name" value="NLR-like"/>
</dbReference>
<evidence type="ECO:0000256" key="1">
    <source>
        <dbReference type="SAM" id="Phobius"/>
    </source>
</evidence>
<proteinExistence type="predicted"/>
<dbReference type="STRING" id="1448316.A0A395H5X0"/>
<keyword evidence="3" id="KW-1185">Reference proteome</keyword>
<protein>
    <recommendedName>
        <fullName evidence="4">Purine and uridine phosphorylase</fullName>
    </recommendedName>
</protein>
<feature type="transmembrane region" description="Helical" evidence="1">
    <location>
        <begin position="149"/>
        <end position="176"/>
    </location>
</feature>
<dbReference type="AlphaFoldDB" id="A0A395H5X0"/>
<name>A0A395H5X0_9EURO</name>
<dbReference type="InterPro" id="IPR035994">
    <property type="entry name" value="Nucleoside_phosphorylase_sf"/>
</dbReference>
<reference evidence="2 3" key="1">
    <citation type="submission" date="2018-02" db="EMBL/GenBank/DDBJ databases">
        <title>The genomes of Aspergillus section Nigri reveals drivers in fungal speciation.</title>
        <authorList>
            <consortium name="DOE Joint Genome Institute"/>
            <person name="Vesth T.C."/>
            <person name="Nybo J."/>
            <person name="Theobald S."/>
            <person name="Brandl J."/>
            <person name="Frisvad J.C."/>
            <person name="Nielsen K.F."/>
            <person name="Lyhne E.K."/>
            <person name="Kogle M.E."/>
            <person name="Kuo A."/>
            <person name="Riley R."/>
            <person name="Clum A."/>
            <person name="Nolan M."/>
            <person name="Lipzen A."/>
            <person name="Salamov A."/>
            <person name="Henrissat B."/>
            <person name="Wiebenga A."/>
            <person name="De vries R.P."/>
            <person name="Grigoriev I.V."/>
            <person name="Mortensen U.H."/>
            <person name="Andersen M.R."/>
            <person name="Baker S.E."/>
        </authorList>
    </citation>
    <scope>NUCLEOTIDE SEQUENCE [LARGE SCALE GENOMIC DNA]</scope>
    <source>
        <strain evidence="2 3">CBS 121593</strain>
    </source>
</reference>
<accession>A0A395H5X0</accession>
<dbReference type="SUPFAM" id="SSF53167">
    <property type="entry name" value="Purine and uridine phosphorylases"/>
    <property type="match status" value="1"/>
</dbReference>
<evidence type="ECO:0000313" key="2">
    <source>
        <dbReference type="EMBL" id="RAL03287.1"/>
    </source>
</evidence>